<sequence length="305" mass="32782">MPSFAIKVIRLSLKAVSAFSADKAGKSAFWIFCRTPSRKPKNGKEAALLKAAVPIMQRSRKVTLSFAGGWAAARHFERRMGGRGPRVLVAHGWGSRSDYLATLIDGLLSSGAEVVALDLPGHGASPGRTLTMPQAVRAIDAAWRHFDGFDVGIGHSFGGASLACAAGAVLCDVPARVPGKLVLIGAPSEMTWLFRGFGRTLGLAPKAQAAFEGMVERLSGRRIEGFDATRILAALRKPVLVIHAEDDKEVPADHARRYGAVGPNVELHWANGLGHRRIVSAAPVIERITEFLWERRKEAPMSKIA</sequence>
<protein>
    <submittedName>
        <fullName evidence="2">Alpha/beta fold hydrolase</fullName>
    </submittedName>
</protein>
<dbReference type="EMBL" id="WISR01000175">
    <property type="protein sequence ID" value="MQW35274.1"/>
    <property type="molecule type" value="Genomic_DNA"/>
</dbReference>
<dbReference type="Gene3D" id="3.40.50.1820">
    <property type="entry name" value="alpha/beta hydrolase"/>
    <property type="match status" value="1"/>
</dbReference>
<keyword evidence="2" id="KW-0378">Hydrolase</keyword>
<organism evidence="2 3">
    <name type="scientific">Rhizobium meliloti</name>
    <name type="common">Ensifer meliloti</name>
    <name type="synonym">Sinorhizobium meliloti</name>
    <dbReference type="NCBI Taxonomy" id="382"/>
    <lineage>
        <taxon>Bacteria</taxon>
        <taxon>Pseudomonadati</taxon>
        <taxon>Pseudomonadota</taxon>
        <taxon>Alphaproteobacteria</taxon>
        <taxon>Hyphomicrobiales</taxon>
        <taxon>Rhizobiaceae</taxon>
        <taxon>Sinorhizobium/Ensifer group</taxon>
        <taxon>Sinorhizobium</taxon>
    </lineage>
</organism>
<evidence type="ECO:0000313" key="3">
    <source>
        <dbReference type="Proteomes" id="UP000429484"/>
    </source>
</evidence>
<gene>
    <name evidence="2" type="ORF">GHK53_21445</name>
</gene>
<dbReference type="PANTHER" id="PTHR43689:SF8">
    <property type="entry name" value="ALPHA_BETA-HYDROLASES SUPERFAMILY PROTEIN"/>
    <property type="match status" value="1"/>
</dbReference>
<accession>A0A222LCS4</accession>
<dbReference type="GO" id="GO:0016787">
    <property type="term" value="F:hydrolase activity"/>
    <property type="evidence" value="ECO:0007669"/>
    <property type="project" value="UniProtKB-KW"/>
</dbReference>
<proteinExistence type="predicted"/>
<dbReference type="GeneID" id="89576197"/>
<dbReference type="SUPFAM" id="SSF53474">
    <property type="entry name" value="alpha/beta-Hydrolases"/>
    <property type="match status" value="1"/>
</dbReference>
<evidence type="ECO:0000259" key="1">
    <source>
        <dbReference type="Pfam" id="PF12697"/>
    </source>
</evidence>
<dbReference type="InterPro" id="IPR000073">
    <property type="entry name" value="AB_hydrolase_1"/>
</dbReference>
<dbReference type="RefSeq" id="WP_013844514.1">
    <property type="nucleotide sequence ID" value="NZ_BJNJ01000022.1"/>
</dbReference>
<dbReference type="Proteomes" id="UP000429484">
    <property type="component" value="Unassembled WGS sequence"/>
</dbReference>
<feature type="domain" description="AB hydrolase-1" evidence="1">
    <location>
        <begin position="87"/>
        <end position="281"/>
    </location>
</feature>
<dbReference type="KEGG" id="smer:DU99_10140"/>
<comment type="caution">
    <text evidence="2">The sequence shown here is derived from an EMBL/GenBank/DDBJ whole genome shotgun (WGS) entry which is preliminary data.</text>
</comment>
<name>A0A222LCS4_RHIML</name>
<evidence type="ECO:0000313" key="2">
    <source>
        <dbReference type="EMBL" id="MQW35274.1"/>
    </source>
</evidence>
<dbReference type="AlphaFoldDB" id="A0A222LCS4"/>
<dbReference type="OMA" id="LLMHGWE"/>
<dbReference type="InterPro" id="IPR029058">
    <property type="entry name" value="AB_hydrolase_fold"/>
</dbReference>
<dbReference type="PANTHER" id="PTHR43689">
    <property type="entry name" value="HYDROLASE"/>
    <property type="match status" value="1"/>
</dbReference>
<reference evidence="2 3" key="1">
    <citation type="journal article" date="2013" name="Genome Biol.">
        <title>Comparative genomics of the core and accessory genomes of 48 Sinorhizobium strains comprising five genospecies.</title>
        <authorList>
            <person name="Sugawara M."/>
            <person name="Epstein B."/>
            <person name="Badgley B.D."/>
            <person name="Unno T."/>
            <person name="Xu L."/>
            <person name="Reese J."/>
            <person name="Gyaneshwar P."/>
            <person name="Denny R."/>
            <person name="Mudge J."/>
            <person name="Bharti A.K."/>
            <person name="Farmer A.D."/>
            <person name="May G.D."/>
            <person name="Woodward J.E."/>
            <person name="Medigue C."/>
            <person name="Vallenet D."/>
            <person name="Lajus A."/>
            <person name="Rouy Z."/>
            <person name="Martinez-Vaz B."/>
            <person name="Tiffin P."/>
            <person name="Young N.D."/>
            <person name="Sadowsky M.J."/>
        </authorList>
    </citation>
    <scope>NUCLEOTIDE SEQUENCE [LARGE SCALE GENOMIC DNA]</scope>
    <source>
        <strain evidence="2 3">N6B1</strain>
    </source>
</reference>
<dbReference type="Pfam" id="PF12697">
    <property type="entry name" value="Abhydrolase_6"/>
    <property type="match status" value="1"/>
</dbReference>